<sequence length="64" mass="6942">NCSLYFVMKNTPKVGRVSNFWGAVQLLGPFCFRDAGCDRLSQAGTGSVARAALRYGQPARFLNG</sequence>
<gene>
    <name evidence="1" type="ORF">ACGTRS_25085</name>
</gene>
<name>A0ABW7L9S8_9BURK</name>
<accession>A0ABW7L9S8</accession>
<organism evidence="1 2">
    <name type="scientific">Burkholderia semiarida</name>
    <dbReference type="NCBI Taxonomy" id="2843303"/>
    <lineage>
        <taxon>Bacteria</taxon>
        <taxon>Pseudomonadati</taxon>
        <taxon>Pseudomonadota</taxon>
        <taxon>Betaproteobacteria</taxon>
        <taxon>Burkholderiales</taxon>
        <taxon>Burkholderiaceae</taxon>
        <taxon>Burkholderia</taxon>
        <taxon>Burkholderia cepacia complex</taxon>
    </lineage>
</organism>
<dbReference type="RefSeq" id="WP_395130531.1">
    <property type="nucleotide sequence ID" value="NZ_JBIMPM010000037.1"/>
</dbReference>
<dbReference type="EMBL" id="JBIMPM010000037">
    <property type="protein sequence ID" value="MFH5254512.1"/>
    <property type="molecule type" value="Genomic_DNA"/>
</dbReference>
<feature type="non-terminal residue" evidence="1">
    <location>
        <position position="1"/>
    </location>
</feature>
<comment type="caution">
    <text evidence="1">The sequence shown here is derived from an EMBL/GenBank/DDBJ whole genome shotgun (WGS) entry which is preliminary data.</text>
</comment>
<keyword evidence="2" id="KW-1185">Reference proteome</keyword>
<reference evidence="1 2" key="1">
    <citation type="submission" date="2024-10" db="EMBL/GenBank/DDBJ databases">
        <title>Burkholderia semiarida in Mexico.</title>
        <authorList>
            <person name="Estrada P."/>
        </authorList>
    </citation>
    <scope>NUCLEOTIDE SEQUENCE [LARGE SCALE GENOMIC DNA]</scope>
    <source>
        <strain evidence="1 2">CLM7-1</strain>
    </source>
</reference>
<evidence type="ECO:0000313" key="2">
    <source>
        <dbReference type="Proteomes" id="UP001609186"/>
    </source>
</evidence>
<proteinExistence type="predicted"/>
<evidence type="ECO:0000313" key="1">
    <source>
        <dbReference type="EMBL" id="MFH5254512.1"/>
    </source>
</evidence>
<protein>
    <submittedName>
        <fullName evidence="1">Uncharacterized protein</fullName>
    </submittedName>
</protein>
<dbReference type="Proteomes" id="UP001609186">
    <property type="component" value="Unassembled WGS sequence"/>
</dbReference>